<keyword evidence="4 6" id="KW-0472">Membrane</keyword>
<evidence type="ECO:0000313" key="9">
    <source>
        <dbReference type="Proteomes" id="UP001642540"/>
    </source>
</evidence>
<evidence type="ECO:0000256" key="5">
    <source>
        <dbReference type="SAM" id="MobiDB-lite"/>
    </source>
</evidence>
<sequence length="607" mass="65384">MKTELIHSFSSSSLTNLSRSPSASTIGLNDPNLTTTSPTAGLVGANGVGGGSDGSSWKYNAASYDKENDSPGFCKLWAQRAFTKKNVARKFPILEWLPKYTVAKAVSDLIAGLTVGLTLIPQGLAMAAVAQLPPQYGLYSAFIGCFIYIFVGSTREITIGPTAVMAIITLSYINGKPPEYAVLLSFVCGVVTLLMGILQLGFIVNFISSPVTSGFTSAAALTICSTQIQSLLGLKFRADGFLDVVRGTISHFNEIRLNDAMVSLVCCIVLLVLRKLQASCKCMGSIHPAIDKFLWLIATSRSVIVILTCTIVFAVIGQDDLVAFVGDVVPGLPPFQLPPFTFSGNNTDGTPYEFTLISMLKDDVSALIVLPLLALMEHITIAKAYAGSGRVDASQEMISIGLSNIGGAFFSSMPITGAFSRTVVNKASGVESPMGGIVTGTLVIVSLSLLTPYFFYIPKAALASVICCAVIFTVDFEIIYPMWKSKKMDLLPWFATFSISLLVGLEIGVLIGFLISVIFLLYYAARPGVTVKRGQTSNGYQFILIDMDRSMTFAATEYARYVIMKSGTKWGKDVMPVVIDCHFIQFADYTSAQVKSIFNNHILIIRL</sequence>
<reference evidence="8 9" key="1">
    <citation type="submission" date="2024-08" db="EMBL/GenBank/DDBJ databases">
        <authorList>
            <person name="Cucini C."/>
            <person name="Frati F."/>
        </authorList>
    </citation>
    <scope>NUCLEOTIDE SEQUENCE [LARGE SCALE GENOMIC DNA]</scope>
</reference>
<name>A0ABP1QLY9_9HEXA</name>
<feature type="transmembrane region" description="Helical" evidence="6">
    <location>
        <begin position="180"/>
        <end position="203"/>
    </location>
</feature>
<keyword evidence="2 6" id="KW-0812">Transmembrane</keyword>
<dbReference type="PANTHER" id="PTHR11814">
    <property type="entry name" value="SULFATE TRANSPORTER"/>
    <property type="match status" value="1"/>
</dbReference>
<comment type="caution">
    <text evidence="8">The sequence shown here is derived from an EMBL/GenBank/DDBJ whole genome shotgun (WGS) entry which is preliminary data.</text>
</comment>
<dbReference type="Proteomes" id="UP001642540">
    <property type="component" value="Unassembled WGS sequence"/>
</dbReference>
<accession>A0ABP1QLY9</accession>
<feature type="transmembrane region" description="Helical" evidence="6">
    <location>
        <begin position="462"/>
        <end position="483"/>
    </location>
</feature>
<feature type="region of interest" description="Disordered" evidence="5">
    <location>
        <begin position="1"/>
        <end position="31"/>
    </location>
</feature>
<dbReference type="InterPro" id="IPR011547">
    <property type="entry name" value="SLC26A/SulP_dom"/>
</dbReference>
<feature type="transmembrane region" description="Helical" evidence="6">
    <location>
        <begin position="435"/>
        <end position="455"/>
    </location>
</feature>
<feature type="transmembrane region" description="Helical" evidence="6">
    <location>
        <begin position="397"/>
        <end position="415"/>
    </location>
</feature>
<evidence type="ECO:0000259" key="7">
    <source>
        <dbReference type="Pfam" id="PF00916"/>
    </source>
</evidence>
<feature type="transmembrane region" description="Helical" evidence="6">
    <location>
        <begin position="495"/>
        <end position="523"/>
    </location>
</feature>
<feature type="transmembrane region" description="Helical" evidence="6">
    <location>
        <begin position="364"/>
        <end position="385"/>
    </location>
</feature>
<keyword evidence="3 6" id="KW-1133">Transmembrane helix</keyword>
<dbReference type="Pfam" id="PF00916">
    <property type="entry name" value="Sulfate_transp"/>
    <property type="match status" value="1"/>
</dbReference>
<dbReference type="EMBL" id="CAXLJM020000034">
    <property type="protein sequence ID" value="CAL8103463.1"/>
    <property type="molecule type" value="Genomic_DNA"/>
</dbReference>
<dbReference type="InterPro" id="IPR001902">
    <property type="entry name" value="SLC26A/SulP_fam"/>
</dbReference>
<evidence type="ECO:0000256" key="6">
    <source>
        <dbReference type="SAM" id="Phobius"/>
    </source>
</evidence>
<evidence type="ECO:0000313" key="8">
    <source>
        <dbReference type="EMBL" id="CAL8103463.1"/>
    </source>
</evidence>
<evidence type="ECO:0000256" key="3">
    <source>
        <dbReference type="ARBA" id="ARBA00022989"/>
    </source>
</evidence>
<evidence type="ECO:0000256" key="4">
    <source>
        <dbReference type="ARBA" id="ARBA00023136"/>
    </source>
</evidence>
<feature type="domain" description="SLC26A/SulP transporter" evidence="7">
    <location>
        <begin position="107"/>
        <end position="496"/>
    </location>
</feature>
<evidence type="ECO:0000256" key="1">
    <source>
        <dbReference type="ARBA" id="ARBA00004141"/>
    </source>
</evidence>
<feature type="transmembrane region" description="Helical" evidence="6">
    <location>
        <begin position="293"/>
        <end position="316"/>
    </location>
</feature>
<proteinExistence type="predicted"/>
<evidence type="ECO:0000256" key="2">
    <source>
        <dbReference type="ARBA" id="ARBA00022692"/>
    </source>
</evidence>
<gene>
    <name evidence="8" type="ORF">ODALV1_LOCUS11455</name>
</gene>
<feature type="transmembrane region" description="Helical" evidence="6">
    <location>
        <begin position="255"/>
        <end position="273"/>
    </location>
</feature>
<comment type="subcellular location">
    <subcellularLocation>
        <location evidence="1">Membrane</location>
        <topology evidence="1">Multi-pass membrane protein</topology>
    </subcellularLocation>
</comment>
<organism evidence="8 9">
    <name type="scientific">Orchesella dallaii</name>
    <dbReference type="NCBI Taxonomy" id="48710"/>
    <lineage>
        <taxon>Eukaryota</taxon>
        <taxon>Metazoa</taxon>
        <taxon>Ecdysozoa</taxon>
        <taxon>Arthropoda</taxon>
        <taxon>Hexapoda</taxon>
        <taxon>Collembola</taxon>
        <taxon>Entomobryomorpha</taxon>
        <taxon>Entomobryoidea</taxon>
        <taxon>Orchesellidae</taxon>
        <taxon>Orchesellinae</taxon>
        <taxon>Orchesella</taxon>
    </lineage>
</organism>
<protein>
    <recommendedName>
        <fullName evidence="7">SLC26A/SulP transporter domain-containing protein</fullName>
    </recommendedName>
</protein>
<feature type="transmembrane region" description="Helical" evidence="6">
    <location>
        <begin position="109"/>
        <end position="130"/>
    </location>
</feature>
<feature type="compositionally biased region" description="Low complexity" evidence="5">
    <location>
        <begin position="1"/>
        <end position="24"/>
    </location>
</feature>
<keyword evidence="9" id="KW-1185">Reference proteome</keyword>